<dbReference type="GO" id="GO:0005886">
    <property type="term" value="C:plasma membrane"/>
    <property type="evidence" value="ECO:0007669"/>
    <property type="project" value="UniProtKB-SubCell"/>
</dbReference>
<evidence type="ECO:0000256" key="9">
    <source>
        <dbReference type="ARBA" id="ARBA00022475"/>
    </source>
</evidence>
<evidence type="ECO:0000256" key="25">
    <source>
        <dbReference type="ARBA" id="ARBA00031600"/>
    </source>
</evidence>
<evidence type="ECO:0000256" key="10">
    <source>
        <dbReference type="ARBA" id="ARBA00022553"/>
    </source>
</evidence>
<evidence type="ECO:0000256" key="22">
    <source>
        <dbReference type="ARBA" id="ARBA00030993"/>
    </source>
</evidence>
<dbReference type="InterPro" id="IPR015424">
    <property type="entry name" value="PyrdxlP-dep_Trfase"/>
</dbReference>
<keyword evidence="36" id="KW-1185">Reference proteome</keyword>
<dbReference type="InterPro" id="IPR015422">
    <property type="entry name" value="PyrdxlP-dep_Trfase_small"/>
</dbReference>
<dbReference type="GO" id="GO:0047315">
    <property type="term" value="F:kynurenine-glyoxylate transaminase activity"/>
    <property type="evidence" value="ECO:0007669"/>
    <property type="project" value="UniProtKB-EC"/>
</dbReference>
<evidence type="ECO:0000256" key="18">
    <source>
        <dbReference type="ARBA" id="ARBA00023180"/>
    </source>
</evidence>
<keyword evidence="13 32" id="KW-0812">Transmembrane</keyword>
<dbReference type="Gene3D" id="3.90.1150.10">
    <property type="entry name" value="Aspartate Aminotransferase, domain 1"/>
    <property type="match status" value="1"/>
</dbReference>
<feature type="domain" description="Collectrin-like" evidence="34">
    <location>
        <begin position="24"/>
        <end position="219"/>
    </location>
</feature>
<evidence type="ECO:0000256" key="3">
    <source>
        <dbReference type="ARBA" id="ARBA00007441"/>
    </source>
</evidence>
<keyword evidence="14 33" id="KW-0732">Signal</keyword>
<dbReference type="PANTHER" id="PTHR43807:SF6">
    <property type="entry name" value="KYNURENINE--OXOGLUTARATE TRANSAMINASE 3"/>
    <property type="match status" value="1"/>
</dbReference>
<dbReference type="EC" id="2.6.1.7" evidence="6"/>
<dbReference type="Proteomes" id="UP000283210">
    <property type="component" value="Chromosome 4"/>
</dbReference>
<dbReference type="PANTHER" id="PTHR43807">
    <property type="entry name" value="FI04487P"/>
    <property type="match status" value="1"/>
</dbReference>
<dbReference type="AlphaFoldDB" id="A0A3S2Q928"/>
<evidence type="ECO:0000256" key="21">
    <source>
        <dbReference type="ARBA" id="ARBA00029778"/>
    </source>
</evidence>
<evidence type="ECO:0000256" key="6">
    <source>
        <dbReference type="ARBA" id="ARBA00012751"/>
    </source>
</evidence>
<comment type="subunit">
    <text evidence="4">Homodimer.</text>
</comment>
<keyword evidence="16 32" id="KW-1133">Transmembrane helix</keyword>
<evidence type="ECO:0000256" key="12">
    <source>
        <dbReference type="ARBA" id="ARBA00022679"/>
    </source>
</evidence>
<evidence type="ECO:0000256" key="16">
    <source>
        <dbReference type="ARBA" id="ARBA00022989"/>
    </source>
</evidence>
<keyword evidence="10" id="KW-0597">Phosphoprotein</keyword>
<dbReference type="OrthoDB" id="2414662at2759"/>
<comment type="function">
    <text evidence="30">Catalyzes the irreversible transamination of the L-tryptophan metabolite L-kynurenine to form kynurenic acid (KA), an intermediate in the tryptophan catabolic pathway which is also a broad spectrum antagonist of the three ionotropic excitatory amino acid receptors among others. May catalyze the beta-elimination of S-conjugates and Se-conjugates of L-(seleno)cysteine, resulting in the cleavage of the C-S or C-Se bond. Has transaminase activity towards L-kynurenine, tryptophan, phenylalanine, serine, cysteine, methionine, histidine, glutamine and asparagine with glyoxylate as an amino group acceptor (in vitro). Has lower activity with 2-oxoglutarate as amino group acceptor (in vitro).</text>
</comment>
<dbReference type="GO" id="GO:0097053">
    <property type="term" value="P:L-kynurenine catabolic process"/>
    <property type="evidence" value="ECO:0007669"/>
    <property type="project" value="UniProtKB-UniPathway"/>
</dbReference>
<dbReference type="CDD" id="cd00609">
    <property type="entry name" value="AAT_like"/>
    <property type="match status" value="1"/>
</dbReference>
<evidence type="ECO:0000256" key="4">
    <source>
        <dbReference type="ARBA" id="ARBA00011738"/>
    </source>
</evidence>
<evidence type="ECO:0000256" key="30">
    <source>
        <dbReference type="ARBA" id="ARBA00054518"/>
    </source>
</evidence>
<keyword evidence="18" id="KW-0325">Glycoprotein</keyword>
<dbReference type="InterPro" id="IPR004839">
    <property type="entry name" value="Aminotransferase_I/II_large"/>
</dbReference>
<dbReference type="EC" id="2.6.1.63" evidence="7"/>
<evidence type="ECO:0000259" key="34">
    <source>
        <dbReference type="PROSITE" id="PS52010"/>
    </source>
</evidence>
<evidence type="ECO:0000256" key="29">
    <source>
        <dbReference type="ARBA" id="ARBA00049325"/>
    </source>
</evidence>
<dbReference type="SUPFAM" id="SSF53383">
    <property type="entry name" value="PLP-dependent transferases"/>
    <property type="match status" value="1"/>
</dbReference>
<dbReference type="GO" id="GO:0005739">
    <property type="term" value="C:mitochondrion"/>
    <property type="evidence" value="ECO:0007669"/>
    <property type="project" value="TreeGrafter"/>
</dbReference>
<name>A0A3S2Q928_ORYJA</name>
<evidence type="ECO:0000256" key="19">
    <source>
        <dbReference type="ARBA" id="ARBA00023239"/>
    </source>
</evidence>
<feature type="region of interest" description="Disordered" evidence="31">
    <location>
        <begin position="176"/>
        <end position="195"/>
    </location>
</feature>
<evidence type="ECO:0000256" key="17">
    <source>
        <dbReference type="ARBA" id="ARBA00023136"/>
    </source>
</evidence>
<feature type="signal peptide" evidence="33">
    <location>
        <begin position="1"/>
        <end position="17"/>
    </location>
</feature>
<dbReference type="FunFam" id="3.40.640.10:FF:000024">
    <property type="entry name" value="Kynurenine--oxoglutarate transaminase 3"/>
    <property type="match status" value="1"/>
</dbReference>
<comment type="subcellular location">
    <subcellularLocation>
        <location evidence="2">Cell membrane</location>
        <topology evidence="2">Single-pass type I membrane protein</topology>
    </subcellularLocation>
</comment>
<sequence>MLERVFLLLCFLPVLAAQTCTPNAPEGHKVRLSIKTALGDEAYDWNENERFLFQSTMAYAMRNLKREQFTVSNIVVCDETPRVSFWFVVTSPSNSSQLVPKGEVEEAVRKSRNRINQAFMLSDSTLEFIGILPTLSAPVEPATPTWLIVFGVVMGLVLAGIILLLALSVVQKRRKKNKKIDEEEEEDEGTQVQTAENGATRVDYYNNSYADDERFTHIACMNFALHLRNGSRLTCRSAPPACRRTITAHHVMMSRHTHAKRIDGLDKNVWVAFTSVAADPSIVNLGQGYPDIPPPSYVKEALAKAASVDRMNQYTRGFGHPSLVKALSQVYGKVCGRHIDPFKEILVTVGGYGSLFSTMQALVEEGDEVIIIEPFFDCYVPMVRMAGGKPVLIPLRPKPGKIPTSSTDWYLDPDELSRKFNSRTKAIIINTPNNPIGKVFTRDELQVIAELCVKHDTLCFSDEVYEWLVYKGHEHVKIATLPGMWDRTITIGSAGKLQRHWMELGWSIGPEPLMKHLQTVMQNSLYTCPTPLQEAVAQGFLLNYEMMGQPECYFSALAEELEGKRDRLAAILQEAGMSPVVPEGGYFMLVDVTPLDQDLSHMTEDEAYDYKFVKWMIKEKKLAAIPVTAFVGEDSRKHFEKYIRLCFIKQDSTLEAAGNILKNWRRA</sequence>
<dbReference type="EMBL" id="CM012440">
    <property type="protein sequence ID" value="RVE74148.1"/>
    <property type="molecule type" value="Genomic_DNA"/>
</dbReference>
<dbReference type="EC" id="4.4.1.13" evidence="5"/>
<dbReference type="InterPro" id="IPR051326">
    <property type="entry name" value="Kynurenine-oxoglutarate_AT"/>
</dbReference>
<evidence type="ECO:0000313" key="35">
    <source>
        <dbReference type="EMBL" id="RVE74148.1"/>
    </source>
</evidence>
<feature type="chain" id="PRO_5018572232" description="Kynurenine--oxoglutarate transaminase 3" evidence="33">
    <location>
        <begin position="18"/>
        <end position="667"/>
    </location>
</feature>
<evidence type="ECO:0000256" key="1">
    <source>
        <dbReference type="ARBA" id="ARBA00001933"/>
    </source>
</evidence>
<organism evidence="35 36">
    <name type="scientific">Oryzias javanicus</name>
    <name type="common">Javanese ricefish</name>
    <name type="synonym">Aplocheilus javanicus</name>
    <dbReference type="NCBI Taxonomy" id="123683"/>
    <lineage>
        <taxon>Eukaryota</taxon>
        <taxon>Metazoa</taxon>
        <taxon>Chordata</taxon>
        <taxon>Craniata</taxon>
        <taxon>Vertebrata</taxon>
        <taxon>Euteleostomi</taxon>
        <taxon>Actinopterygii</taxon>
        <taxon>Neopterygii</taxon>
        <taxon>Teleostei</taxon>
        <taxon>Neoteleostei</taxon>
        <taxon>Acanthomorphata</taxon>
        <taxon>Ovalentaria</taxon>
        <taxon>Atherinomorphae</taxon>
        <taxon>Beloniformes</taxon>
        <taxon>Adrianichthyidae</taxon>
        <taxon>Oryziinae</taxon>
        <taxon>Oryzias</taxon>
    </lineage>
</organism>
<gene>
    <name evidence="35" type="ORF">OJAV_G00038560</name>
</gene>
<evidence type="ECO:0000313" key="36">
    <source>
        <dbReference type="Proteomes" id="UP000283210"/>
    </source>
</evidence>
<evidence type="ECO:0000256" key="23">
    <source>
        <dbReference type="ARBA" id="ARBA00031198"/>
    </source>
</evidence>
<evidence type="ECO:0000256" key="15">
    <source>
        <dbReference type="ARBA" id="ARBA00022898"/>
    </source>
</evidence>
<comment type="pathway">
    <text evidence="20">Amino-acid degradation; L-kynurenine degradation; kynurenate from L-kynurenine: step 1/2.</text>
</comment>
<dbReference type="InterPro" id="IPR031588">
    <property type="entry name" value="Collectrin_dom"/>
</dbReference>
<protein>
    <recommendedName>
        <fullName evidence="8">Kynurenine--oxoglutarate transaminase 3</fullName>
        <ecNumber evidence="7">2.6.1.63</ecNumber>
        <ecNumber evidence="6">2.6.1.7</ecNumber>
        <ecNumber evidence="5">4.4.1.13</ecNumber>
    </recommendedName>
    <alternativeName>
        <fullName evidence="25">Cysteine-S-conjugate beta-lyase 2</fullName>
    </alternativeName>
    <alternativeName>
        <fullName evidence="21">Kynurenine aminotransferase 3</fullName>
    </alternativeName>
    <alternativeName>
        <fullName evidence="22">Kynurenine aminotransferase III</fullName>
    </alternativeName>
    <alternativeName>
        <fullName evidence="23">Kynurenine--glyoxylate transaminase</fullName>
    </alternativeName>
    <alternativeName>
        <fullName evidence="24">Kynurenine--oxoglutarate transaminase III</fullName>
    </alternativeName>
</protein>
<evidence type="ECO:0000256" key="7">
    <source>
        <dbReference type="ARBA" id="ARBA00013010"/>
    </source>
</evidence>
<evidence type="ECO:0000256" key="27">
    <source>
        <dbReference type="ARBA" id="ARBA00047677"/>
    </source>
</evidence>
<keyword evidence="19" id="KW-0456">Lyase</keyword>
<comment type="catalytic activity">
    <reaction evidence="27">
        <text>L-kynurenine + glyoxylate = kynurenate + glycine + H2O</text>
        <dbReference type="Rhea" id="RHEA:65896"/>
        <dbReference type="ChEBI" id="CHEBI:15377"/>
        <dbReference type="ChEBI" id="CHEBI:36655"/>
        <dbReference type="ChEBI" id="CHEBI:57305"/>
        <dbReference type="ChEBI" id="CHEBI:57959"/>
        <dbReference type="ChEBI" id="CHEBI:58454"/>
        <dbReference type="EC" id="2.6.1.63"/>
    </reaction>
    <physiologicalReaction direction="left-to-right" evidence="27">
        <dbReference type="Rhea" id="RHEA:65897"/>
    </physiologicalReaction>
</comment>
<dbReference type="InterPro" id="IPR015421">
    <property type="entry name" value="PyrdxlP-dep_Trfase_major"/>
</dbReference>
<dbReference type="Pfam" id="PF00155">
    <property type="entry name" value="Aminotran_1_2"/>
    <property type="match status" value="1"/>
</dbReference>
<dbReference type="Gene3D" id="3.40.640.10">
    <property type="entry name" value="Type I PLP-dependent aspartate aminotransferase-like (Major domain)"/>
    <property type="match status" value="1"/>
</dbReference>
<feature type="transmembrane region" description="Helical" evidence="32">
    <location>
        <begin position="146"/>
        <end position="170"/>
    </location>
</feature>
<evidence type="ECO:0000256" key="31">
    <source>
        <dbReference type="SAM" id="MobiDB-lite"/>
    </source>
</evidence>
<keyword evidence="9" id="KW-1003">Cell membrane</keyword>
<evidence type="ECO:0000256" key="11">
    <source>
        <dbReference type="ARBA" id="ARBA00022576"/>
    </source>
</evidence>
<reference evidence="35 36" key="2">
    <citation type="submission" date="2019-01" db="EMBL/GenBank/DDBJ databases">
        <title>A chromosome length genome reference of the Java medaka (oryzias javanicus).</title>
        <authorList>
            <person name="Herpin A."/>
            <person name="Takehana Y."/>
            <person name="Naruse K."/>
            <person name="Ansai S."/>
            <person name="Kawaguchi M."/>
        </authorList>
    </citation>
    <scope>NUCLEOTIDE SEQUENCE [LARGE SCALE GENOMIC DNA]</scope>
    <source>
        <strain evidence="35">RS831</strain>
        <tissue evidence="35">Whole body</tissue>
    </source>
</reference>
<dbReference type="Pfam" id="PF16959">
    <property type="entry name" value="Collectrin"/>
    <property type="match status" value="1"/>
</dbReference>
<dbReference type="UniPathway" id="UPA00334">
    <property type="reaction ID" value="UER00726"/>
</dbReference>
<evidence type="ECO:0000256" key="28">
    <source>
        <dbReference type="ARBA" id="ARBA00047888"/>
    </source>
</evidence>
<evidence type="ECO:0000256" key="14">
    <source>
        <dbReference type="ARBA" id="ARBA00022729"/>
    </source>
</evidence>
<keyword evidence="17 32" id="KW-0472">Membrane</keyword>
<comment type="catalytic activity">
    <reaction evidence="26">
        <text>L-kynurenine + 2-oxoglutarate = kynurenate + L-glutamate + H2O</text>
        <dbReference type="Rhea" id="RHEA:65560"/>
        <dbReference type="ChEBI" id="CHEBI:15377"/>
        <dbReference type="ChEBI" id="CHEBI:16810"/>
        <dbReference type="ChEBI" id="CHEBI:29985"/>
        <dbReference type="ChEBI" id="CHEBI:57959"/>
        <dbReference type="ChEBI" id="CHEBI:58454"/>
        <dbReference type="EC" id="2.6.1.7"/>
    </reaction>
    <physiologicalReaction direction="left-to-right" evidence="26">
        <dbReference type="Rhea" id="RHEA:65561"/>
    </physiologicalReaction>
</comment>
<evidence type="ECO:0000256" key="33">
    <source>
        <dbReference type="SAM" id="SignalP"/>
    </source>
</evidence>
<comment type="catalytic activity">
    <reaction evidence="29">
        <text>an S-substituted L-cysteine + H2O = a thiol + pyruvate + NH4(+)</text>
        <dbReference type="Rhea" id="RHEA:18121"/>
        <dbReference type="ChEBI" id="CHEBI:15361"/>
        <dbReference type="ChEBI" id="CHEBI:15377"/>
        <dbReference type="ChEBI" id="CHEBI:28938"/>
        <dbReference type="ChEBI" id="CHEBI:29256"/>
        <dbReference type="ChEBI" id="CHEBI:58717"/>
        <dbReference type="EC" id="4.4.1.13"/>
    </reaction>
    <physiologicalReaction direction="left-to-right" evidence="29">
        <dbReference type="Rhea" id="RHEA:18122"/>
    </physiologicalReaction>
</comment>
<evidence type="ECO:0000256" key="13">
    <source>
        <dbReference type="ARBA" id="ARBA00022692"/>
    </source>
</evidence>
<dbReference type="PROSITE" id="PS52010">
    <property type="entry name" value="COLLECTRIN_LIKE"/>
    <property type="match status" value="1"/>
</dbReference>
<comment type="cofactor">
    <cofactor evidence="1">
        <name>pyridoxal 5'-phosphate</name>
        <dbReference type="ChEBI" id="CHEBI:597326"/>
    </cofactor>
</comment>
<dbReference type="GO" id="GO:0016212">
    <property type="term" value="F:kynurenine-oxoglutarate transaminase activity"/>
    <property type="evidence" value="ECO:0007669"/>
    <property type="project" value="UniProtKB-EC"/>
</dbReference>
<dbReference type="GO" id="GO:0030170">
    <property type="term" value="F:pyridoxal phosphate binding"/>
    <property type="evidence" value="ECO:0007669"/>
    <property type="project" value="InterPro"/>
</dbReference>
<evidence type="ECO:0000256" key="2">
    <source>
        <dbReference type="ARBA" id="ARBA00004251"/>
    </source>
</evidence>
<keyword evidence="12" id="KW-0808">Transferase</keyword>
<reference evidence="35 36" key="1">
    <citation type="submission" date="2018-11" db="EMBL/GenBank/DDBJ databases">
        <authorList>
            <person name="Lopez-Roques C."/>
            <person name="Donnadieu C."/>
            <person name="Bouchez O."/>
            <person name="Klopp C."/>
            <person name="Cabau C."/>
            <person name="Zahm M."/>
        </authorList>
    </citation>
    <scope>NUCLEOTIDE SEQUENCE [LARGE SCALE GENOMIC DNA]</scope>
    <source>
        <strain evidence="35">RS831</strain>
        <tissue evidence="35">Whole body</tissue>
    </source>
</reference>
<dbReference type="GO" id="GO:0047804">
    <property type="term" value="F:cysteine-S-conjugate beta-lyase activity"/>
    <property type="evidence" value="ECO:0007669"/>
    <property type="project" value="UniProtKB-EC"/>
</dbReference>
<evidence type="ECO:0000256" key="24">
    <source>
        <dbReference type="ARBA" id="ARBA00031371"/>
    </source>
</evidence>
<keyword evidence="11" id="KW-0032">Aminotransferase</keyword>
<comment type="catalytic activity">
    <reaction evidence="28">
        <text>3-hydroxy-L-kynurenine + glyoxylate = xanthurenate + glycine + H2O</text>
        <dbReference type="Rhea" id="RHEA:65900"/>
        <dbReference type="ChEBI" id="CHEBI:15377"/>
        <dbReference type="ChEBI" id="CHEBI:36655"/>
        <dbReference type="ChEBI" id="CHEBI:57305"/>
        <dbReference type="ChEBI" id="CHEBI:58125"/>
        <dbReference type="ChEBI" id="CHEBI:71201"/>
        <dbReference type="EC" id="2.6.1.63"/>
    </reaction>
    <physiologicalReaction direction="left-to-right" evidence="28">
        <dbReference type="Rhea" id="RHEA:65901"/>
    </physiologicalReaction>
</comment>
<comment type="similarity">
    <text evidence="3">Belongs to the class-I pyridoxal-phosphate-dependent aminotransferase family.</text>
</comment>
<keyword evidence="15" id="KW-0663">Pyridoxal phosphate</keyword>
<evidence type="ECO:0000256" key="20">
    <source>
        <dbReference type="ARBA" id="ARBA00024016"/>
    </source>
</evidence>
<accession>A0A3S2Q928</accession>
<proteinExistence type="inferred from homology"/>
<evidence type="ECO:0000256" key="32">
    <source>
        <dbReference type="SAM" id="Phobius"/>
    </source>
</evidence>
<dbReference type="FunFam" id="3.90.1150.10:FF:000021">
    <property type="entry name" value="Kynurenine--oxoglutarate transaminase 3"/>
    <property type="match status" value="1"/>
</dbReference>
<evidence type="ECO:0000256" key="26">
    <source>
        <dbReference type="ARBA" id="ARBA00047478"/>
    </source>
</evidence>
<evidence type="ECO:0000256" key="8">
    <source>
        <dbReference type="ARBA" id="ARBA00019100"/>
    </source>
</evidence>
<evidence type="ECO:0000256" key="5">
    <source>
        <dbReference type="ARBA" id="ARBA00012224"/>
    </source>
</evidence>